<gene>
    <name evidence="2" type="ORF">EJA03_16475</name>
</gene>
<dbReference type="CDD" id="cd04301">
    <property type="entry name" value="NAT_SF"/>
    <property type="match status" value="1"/>
</dbReference>
<dbReference type="PANTHER" id="PTHR43617">
    <property type="entry name" value="L-AMINO ACID N-ACETYLTRANSFERASE"/>
    <property type="match status" value="1"/>
</dbReference>
<dbReference type="SUPFAM" id="SSF55729">
    <property type="entry name" value="Acyl-CoA N-acyltransferases (Nat)"/>
    <property type="match status" value="1"/>
</dbReference>
<dbReference type="RefSeq" id="WP_125322827.1">
    <property type="nucleotide sequence ID" value="NZ_AP024889.1"/>
</dbReference>
<dbReference type="InterPro" id="IPR000182">
    <property type="entry name" value="GNAT_dom"/>
</dbReference>
<dbReference type="Pfam" id="PF00583">
    <property type="entry name" value="Acetyltransf_1"/>
    <property type="match status" value="1"/>
</dbReference>
<dbReference type="AlphaFoldDB" id="A0A427TZM7"/>
<dbReference type="OrthoDB" id="5637518at2"/>
<dbReference type="InterPro" id="IPR050276">
    <property type="entry name" value="MshD_Acetyltransferase"/>
</dbReference>
<organism evidence="2 3">
    <name type="scientific">Vibrio pectenicida</name>
    <dbReference type="NCBI Taxonomy" id="62763"/>
    <lineage>
        <taxon>Bacteria</taxon>
        <taxon>Pseudomonadati</taxon>
        <taxon>Pseudomonadota</taxon>
        <taxon>Gammaproteobacteria</taxon>
        <taxon>Vibrionales</taxon>
        <taxon>Vibrionaceae</taxon>
        <taxon>Vibrio</taxon>
    </lineage>
</organism>
<reference evidence="2 3" key="1">
    <citation type="submission" date="2018-12" db="EMBL/GenBank/DDBJ databases">
        <title>Genomic taxonomy of the Vibrionaceae family.</title>
        <authorList>
            <person name="Gomez-Gil B."/>
            <person name="Enciso-Ibarra K."/>
        </authorList>
    </citation>
    <scope>NUCLEOTIDE SEQUENCE [LARGE SCALE GENOMIC DNA]</scope>
    <source>
        <strain evidence="2 3">CAIM 594</strain>
    </source>
</reference>
<dbReference type="Proteomes" id="UP000269041">
    <property type="component" value="Unassembled WGS sequence"/>
</dbReference>
<evidence type="ECO:0000259" key="1">
    <source>
        <dbReference type="PROSITE" id="PS51186"/>
    </source>
</evidence>
<keyword evidence="2" id="KW-0808">Transferase</keyword>
<protein>
    <submittedName>
        <fullName evidence="2">GNAT family N-acetyltransferase</fullName>
    </submittedName>
</protein>
<dbReference type="EMBL" id="RSFA01000095">
    <property type="protein sequence ID" value="RSD29954.1"/>
    <property type="molecule type" value="Genomic_DNA"/>
</dbReference>
<comment type="caution">
    <text evidence="2">The sequence shown here is derived from an EMBL/GenBank/DDBJ whole genome shotgun (WGS) entry which is preliminary data.</text>
</comment>
<dbReference type="InterPro" id="IPR016181">
    <property type="entry name" value="Acyl_CoA_acyltransferase"/>
</dbReference>
<feature type="domain" description="N-acetyltransferase" evidence="1">
    <location>
        <begin position="4"/>
        <end position="158"/>
    </location>
</feature>
<dbReference type="Gene3D" id="3.40.630.30">
    <property type="match status" value="1"/>
</dbReference>
<evidence type="ECO:0000313" key="2">
    <source>
        <dbReference type="EMBL" id="RSD29954.1"/>
    </source>
</evidence>
<dbReference type="PANTHER" id="PTHR43617:SF22">
    <property type="entry name" value="L-AMINO ACID N-ACETYLTRANSFERASE AAAT"/>
    <property type="match status" value="1"/>
</dbReference>
<accession>A0A427TZM7</accession>
<proteinExistence type="predicted"/>
<sequence length="158" mass="18364">MKNVIIRVAHSHDLEQLNELMFKLHDEHHDQCPDHFKTAQEIEQDKSIARYINAPDCFVLVACIDNNVVGFITAHFCELTSSVSKPIQMGSVDELYVVPETRKLGIATQLYRDVEKRFDEYGVKQVFVEVWGFNQAALELYQDLGFVHHIHWLRKPIN</sequence>
<dbReference type="GO" id="GO:0016747">
    <property type="term" value="F:acyltransferase activity, transferring groups other than amino-acyl groups"/>
    <property type="evidence" value="ECO:0007669"/>
    <property type="project" value="InterPro"/>
</dbReference>
<dbReference type="PROSITE" id="PS51186">
    <property type="entry name" value="GNAT"/>
    <property type="match status" value="1"/>
</dbReference>
<name>A0A427TZM7_9VIBR</name>
<keyword evidence="3" id="KW-1185">Reference proteome</keyword>
<evidence type="ECO:0000313" key="3">
    <source>
        <dbReference type="Proteomes" id="UP000269041"/>
    </source>
</evidence>